<dbReference type="Proteomes" id="UP001054821">
    <property type="component" value="Chromosome 6"/>
</dbReference>
<keyword evidence="1" id="KW-0175">Coiled coil</keyword>
<evidence type="ECO:0000256" key="1">
    <source>
        <dbReference type="SAM" id="Coils"/>
    </source>
</evidence>
<gene>
    <name evidence="2" type="ORF">L3X38_033282</name>
</gene>
<reference evidence="2 3" key="1">
    <citation type="journal article" date="2022" name="G3 (Bethesda)">
        <title>Whole-genome sequence and methylome profiling of the almond [Prunus dulcis (Mill.) D.A. Webb] cultivar 'Nonpareil'.</title>
        <authorList>
            <person name="D'Amico-Willman K.M."/>
            <person name="Ouma W.Z."/>
            <person name="Meulia T."/>
            <person name="Sideli G.M."/>
            <person name="Gradziel T.M."/>
            <person name="Fresnedo-Ramirez J."/>
        </authorList>
    </citation>
    <scope>NUCLEOTIDE SEQUENCE [LARGE SCALE GENOMIC DNA]</scope>
    <source>
        <strain evidence="2">Clone GOH B32 T37-40</strain>
    </source>
</reference>
<feature type="coiled-coil region" evidence="1">
    <location>
        <begin position="124"/>
        <end position="172"/>
    </location>
</feature>
<dbReference type="AlphaFoldDB" id="A0AAD4VFK9"/>
<organism evidence="2 3">
    <name type="scientific">Prunus dulcis</name>
    <name type="common">Almond</name>
    <name type="synonym">Amygdalus dulcis</name>
    <dbReference type="NCBI Taxonomy" id="3755"/>
    <lineage>
        <taxon>Eukaryota</taxon>
        <taxon>Viridiplantae</taxon>
        <taxon>Streptophyta</taxon>
        <taxon>Embryophyta</taxon>
        <taxon>Tracheophyta</taxon>
        <taxon>Spermatophyta</taxon>
        <taxon>Magnoliopsida</taxon>
        <taxon>eudicotyledons</taxon>
        <taxon>Gunneridae</taxon>
        <taxon>Pentapetalae</taxon>
        <taxon>rosids</taxon>
        <taxon>fabids</taxon>
        <taxon>Rosales</taxon>
        <taxon>Rosaceae</taxon>
        <taxon>Amygdaloideae</taxon>
        <taxon>Amygdaleae</taxon>
        <taxon>Prunus</taxon>
    </lineage>
</organism>
<protein>
    <submittedName>
        <fullName evidence="2">Uncharacterized protein</fullName>
    </submittedName>
</protein>
<dbReference type="EMBL" id="JAJFAZ020000006">
    <property type="protein sequence ID" value="KAI5324209.1"/>
    <property type="molecule type" value="Genomic_DNA"/>
</dbReference>
<keyword evidence="3" id="KW-1185">Reference proteome</keyword>
<evidence type="ECO:0000313" key="2">
    <source>
        <dbReference type="EMBL" id="KAI5324209.1"/>
    </source>
</evidence>
<evidence type="ECO:0000313" key="3">
    <source>
        <dbReference type="Proteomes" id="UP001054821"/>
    </source>
</evidence>
<sequence length="261" mass="29214">MGGIVLPPFDLDPPSKLPLEIGELLPEGIEDIDFASVWPQKKEVTLELHHQEVPFLNAFLTRVKMDAGELAHTKATNFSNRVQKSVISAANAFGDMYLTLARTEKEVALARRLSETVKTTTAKAQATLRERNTLQLRVGRLERELKETRKKVEELDAARAEAVEECKGSEELKNLVLDAIVEEQFVWEKLVVRFTLDLDINFDTSGVPLPIPPGRELLFMLPSSADALSPLDAEARGGADVREVLFECRWRSFVCMDTTIP</sequence>
<name>A0AAD4VFK9_PRUDU</name>
<proteinExistence type="predicted"/>
<comment type="caution">
    <text evidence="2">The sequence shown here is derived from an EMBL/GenBank/DDBJ whole genome shotgun (WGS) entry which is preliminary data.</text>
</comment>
<accession>A0AAD4VFK9</accession>